<dbReference type="AlphaFoldDB" id="A0A926Q260"/>
<dbReference type="InterPro" id="IPR025738">
    <property type="entry name" value="BatD"/>
</dbReference>
<keyword evidence="1" id="KW-1133">Transmembrane helix</keyword>
<name>A0A926Q260_9FLAO</name>
<gene>
    <name evidence="3" type="ORF">IBL28_00105</name>
</gene>
<keyword evidence="4" id="KW-1185">Reference proteome</keyword>
<keyword evidence="1" id="KW-0812">Transmembrane</keyword>
<feature type="signal peptide" evidence="2">
    <location>
        <begin position="1"/>
        <end position="22"/>
    </location>
</feature>
<proteinExistence type="predicted"/>
<evidence type="ECO:0000256" key="2">
    <source>
        <dbReference type="SAM" id="SignalP"/>
    </source>
</evidence>
<evidence type="ECO:0000313" key="4">
    <source>
        <dbReference type="Proteomes" id="UP000653730"/>
    </source>
</evidence>
<dbReference type="PANTHER" id="PTHR40940">
    <property type="entry name" value="PROTEIN BATD-RELATED"/>
    <property type="match status" value="1"/>
</dbReference>
<sequence>MGIQKNIFILSVLLLFSSLCFSQEKGVQFEAKVSKEKLGVNERLRIDFTMNKDGDNFTPPDFNGFTVVMGPNQSVSHSWINGKRSFSKTYSYVLAPVGRGKFSIKQATIEIDGNIYKTLPVTVEVTAAVANSDNNAEQGSYEADLHLVAEVSNSSPYLNEAITVVYKLYVSPDTNVSDFRPLDNPTYNNFWNQDIEIKRLEVKNGTYKGKPYRYVILKQVVLYPQKEGKLTLEPLSLDVTVDVPTNRRDFFGSRLYTQTHKTVSAGNRTINVKSLPQKGKPADFTGAVGKFNFKVTSSKKDLKASESLQLKVEVQGKGNFKLFSLPKIDLPSSMEVYNPEFKENISTSLSGMSGSVSDNYTVVPQFKGQYPIPSTSFSYFDPSTGSYKTIHSEQAVIDVLEGPQPTASSTAAPGNTKQSVVATGSQFKFIKLSPSLRSMEKEDFFGSGMFYTLLLAPFLLIPLAVFAIKKKQEVSADVQGNRIRKANRLAKKYLSEARKALGKKEEFYVALERALHNYLKAKIHIETSEFSKEKITSILEEKEVDGQNVEGFIGLLQSCELARYTPASEVAMQQDYEKAVSVISRIDKQI</sequence>
<dbReference type="PANTHER" id="PTHR40940:SF2">
    <property type="entry name" value="BATD"/>
    <property type="match status" value="1"/>
</dbReference>
<evidence type="ECO:0000313" key="3">
    <source>
        <dbReference type="EMBL" id="MBC9794350.1"/>
    </source>
</evidence>
<comment type="caution">
    <text evidence="3">The sequence shown here is derived from an EMBL/GenBank/DDBJ whole genome shotgun (WGS) entry which is preliminary data.</text>
</comment>
<evidence type="ECO:0000256" key="1">
    <source>
        <dbReference type="SAM" id="Phobius"/>
    </source>
</evidence>
<feature type="chain" id="PRO_5037367639" evidence="2">
    <location>
        <begin position="23"/>
        <end position="590"/>
    </location>
</feature>
<dbReference type="Pfam" id="PF13584">
    <property type="entry name" value="BatD"/>
    <property type="match status" value="2"/>
</dbReference>
<dbReference type="RefSeq" id="WP_187963512.1">
    <property type="nucleotide sequence ID" value="NZ_JACVDC010000001.1"/>
</dbReference>
<protein>
    <submittedName>
        <fullName evidence="3">Protein BatD</fullName>
    </submittedName>
</protein>
<reference evidence="3 4" key="1">
    <citation type="submission" date="2020-09" db="EMBL/GenBank/DDBJ databases">
        <title>Sinomicrobium weinanense sp. nov., a halophilic bacteria isolated from saline-alkali soil.</title>
        <authorList>
            <person name="Wu P."/>
            <person name="Ren H."/>
            <person name="Mei Y."/>
            <person name="Liang Y."/>
            <person name="Chen Z."/>
        </authorList>
    </citation>
    <scope>NUCLEOTIDE SEQUENCE [LARGE SCALE GENOMIC DNA]</scope>
    <source>
        <strain evidence="3 4">FJxs</strain>
    </source>
</reference>
<organism evidence="3 4">
    <name type="scientific">Sinomicrobium weinanense</name>
    <dbReference type="NCBI Taxonomy" id="2842200"/>
    <lineage>
        <taxon>Bacteria</taxon>
        <taxon>Pseudomonadati</taxon>
        <taxon>Bacteroidota</taxon>
        <taxon>Flavobacteriia</taxon>
        <taxon>Flavobacteriales</taxon>
        <taxon>Flavobacteriaceae</taxon>
        <taxon>Sinomicrobium</taxon>
    </lineage>
</organism>
<dbReference type="EMBL" id="JACVDC010000001">
    <property type="protein sequence ID" value="MBC9794350.1"/>
    <property type="molecule type" value="Genomic_DNA"/>
</dbReference>
<dbReference type="Proteomes" id="UP000653730">
    <property type="component" value="Unassembled WGS sequence"/>
</dbReference>
<accession>A0A926Q260</accession>
<keyword evidence="2" id="KW-0732">Signal</keyword>
<feature type="transmembrane region" description="Helical" evidence="1">
    <location>
        <begin position="444"/>
        <end position="468"/>
    </location>
</feature>
<keyword evidence="1" id="KW-0472">Membrane</keyword>